<evidence type="ECO:0000313" key="11">
    <source>
        <dbReference type="EMBL" id="MFD2519048.1"/>
    </source>
</evidence>
<dbReference type="CDD" id="cd03214">
    <property type="entry name" value="ABC_Iron-Siderophores_B12_Hemin"/>
    <property type="match status" value="1"/>
</dbReference>
<comment type="subcellular location">
    <subcellularLocation>
        <location evidence="1">Cell membrane</location>
        <topology evidence="1">Peripheral membrane protein</topology>
    </subcellularLocation>
</comment>
<evidence type="ECO:0000256" key="1">
    <source>
        <dbReference type="ARBA" id="ARBA00004202"/>
    </source>
</evidence>
<dbReference type="InterPro" id="IPR027417">
    <property type="entry name" value="P-loop_NTPase"/>
</dbReference>
<reference evidence="12" key="1">
    <citation type="journal article" date="2019" name="Int. J. Syst. Evol. Microbiol.">
        <title>The Global Catalogue of Microorganisms (GCM) 10K type strain sequencing project: providing services to taxonomists for standard genome sequencing and annotation.</title>
        <authorList>
            <consortium name="The Broad Institute Genomics Platform"/>
            <consortium name="The Broad Institute Genome Sequencing Center for Infectious Disease"/>
            <person name="Wu L."/>
            <person name="Ma J."/>
        </authorList>
    </citation>
    <scope>NUCLEOTIDE SEQUENCE [LARGE SCALE GENOMIC DNA]</scope>
    <source>
        <strain evidence="12">KCTC 42585</strain>
    </source>
</reference>
<dbReference type="EMBL" id="JBHULT010000012">
    <property type="protein sequence ID" value="MFD2519048.1"/>
    <property type="molecule type" value="Genomic_DNA"/>
</dbReference>
<comment type="caution">
    <text evidence="11">The sequence shown here is derived from an EMBL/GenBank/DDBJ whole genome shotgun (WGS) entry which is preliminary data.</text>
</comment>
<keyword evidence="2" id="KW-0813">Transport</keyword>
<evidence type="ECO:0000259" key="10">
    <source>
        <dbReference type="PROSITE" id="PS50893"/>
    </source>
</evidence>
<keyword evidence="6 11" id="KW-0067">ATP-binding</keyword>
<evidence type="ECO:0000256" key="4">
    <source>
        <dbReference type="ARBA" id="ARBA00022496"/>
    </source>
</evidence>
<dbReference type="Proteomes" id="UP001597468">
    <property type="component" value="Unassembled WGS sequence"/>
</dbReference>
<feature type="domain" description="ABC transporter" evidence="10">
    <location>
        <begin position="10"/>
        <end position="250"/>
    </location>
</feature>
<proteinExistence type="predicted"/>
<evidence type="ECO:0000256" key="6">
    <source>
        <dbReference type="ARBA" id="ARBA00022840"/>
    </source>
</evidence>
<sequence>MENLTSNIVLRTEDLKIGFEKKHLQTVIASGINIDVKEGELVAVIGVNGVGKSTFLRTISGVQPALAGKVFINAEDRNNIPPARLAALISLVLTEQPLSKNLGVAELAALGRQPYTNWLGTLSEEDRKKVKHALNLVKIDHILHKKCYELSDGQFQKVLIARALAQDTSIMILDEPTSHLDMYHKAQVLKLLKELSVTTKKAIIFATHEINLALQLCDRIILMKPDGVIEGSPSELIEKRAFESIFPSDLIFFDPSTQSFRIKT</sequence>
<accession>A0ABW5J1Q3</accession>
<evidence type="ECO:0000256" key="2">
    <source>
        <dbReference type="ARBA" id="ARBA00022448"/>
    </source>
</evidence>
<dbReference type="PANTHER" id="PTHR42771">
    <property type="entry name" value="IRON(3+)-HYDROXAMATE IMPORT ATP-BINDING PROTEIN FHUC"/>
    <property type="match status" value="1"/>
</dbReference>
<evidence type="ECO:0000256" key="7">
    <source>
        <dbReference type="ARBA" id="ARBA00023004"/>
    </source>
</evidence>
<keyword evidence="7" id="KW-0408">Iron</keyword>
<name>A0ABW5J1Q3_9FLAO</name>
<dbReference type="RefSeq" id="WP_380754474.1">
    <property type="nucleotide sequence ID" value="NZ_JBHULT010000012.1"/>
</dbReference>
<dbReference type="InterPro" id="IPR051535">
    <property type="entry name" value="Siderophore_ABC-ATPase"/>
</dbReference>
<keyword evidence="3" id="KW-1003">Cell membrane</keyword>
<organism evidence="11 12">
    <name type="scientific">Salinimicrobium flavum</name>
    <dbReference type="NCBI Taxonomy" id="1737065"/>
    <lineage>
        <taxon>Bacteria</taxon>
        <taxon>Pseudomonadati</taxon>
        <taxon>Bacteroidota</taxon>
        <taxon>Flavobacteriia</taxon>
        <taxon>Flavobacteriales</taxon>
        <taxon>Flavobacteriaceae</taxon>
        <taxon>Salinimicrobium</taxon>
    </lineage>
</organism>
<dbReference type="PROSITE" id="PS50893">
    <property type="entry name" value="ABC_TRANSPORTER_2"/>
    <property type="match status" value="1"/>
</dbReference>
<gene>
    <name evidence="11" type="ORF">ACFSTG_14165</name>
</gene>
<dbReference type="SMART" id="SM00382">
    <property type="entry name" value="AAA"/>
    <property type="match status" value="1"/>
</dbReference>
<protein>
    <submittedName>
        <fullName evidence="11">ABC transporter ATP-binding protein</fullName>
    </submittedName>
</protein>
<keyword evidence="8" id="KW-0406">Ion transport</keyword>
<evidence type="ECO:0000256" key="5">
    <source>
        <dbReference type="ARBA" id="ARBA00022741"/>
    </source>
</evidence>
<dbReference type="InterPro" id="IPR003593">
    <property type="entry name" value="AAA+_ATPase"/>
</dbReference>
<keyword evidence="5" id="KW-0547">Nucleotide-binding</keyword>
<keyword evidence="4" id="KW-0410">Iron transport</keyword>
<evidence type="ECO:0000313" key="12">
    <source>
        <dbReference type="Proteomes" id="UP001597468"/>
    </source>
</evidence>
<evidence type="ECO:0000256" key="3">
    <source>
        <dbReference type="ARBA" id="ARBA00022475"/>
    </source>
</evidence>
<dbReference type="GO" id="GO:0005524">
    <property type="term" value="F:ATP binding"/>
    <property type="evidence" value="ECO:0007669"/>
    <property type="project" value="UniProtKB-KW"/>
</dbReference>
<dbReference type="SUPFAM" id="SSF52540">
    <property type="entry name" value="P-loop containing nucleoside triphosphate hydrolases"/>
    <property type="match status" value="1"/>
</dbReference>
<dbReference type="PANTHER" id="PTHR42771:SF2">
    <property type="entry name" value="IRON(3+)-HYDROXAMATE IMPORT ATP-BINDING PROTEIN FHUC"/>
    <property type="match status" value="1"/>
</dbReference>
<keyword evidence="12" id="KW-1185">Reference proteome</keyword>
<evidence type="ECO:0000256" key="9">
    <source>
        <dbReference type="ARBA" id="ARBA00023136"/>
    </source>
</evidence>
<dbReference type="Pfam" id="PF00005">
    <property type="entry name" value="ABC_tran"/>
    <property type="match status" value="1"/>
</dbReference>
<dbReference type="InterPro" id="IPR003439">
    <property type="entry name" value="ABC_transporter-like_ATP-bd"/>
</dbReference>
<evidence type="ECO:0000256" key="8">
    <source>
        <dbReference type="ARBA" id="ARBA00023065"/>
    </source>
</evidence>
<dbReference type="Gene3D" id="3.40.50.300">
    <property type="entry name" value="P-loop containing nucleotide triphosphate hydrolases"/>
    <property type="match status" value="1"/>
</dbReference>
<keyword evidence="9" id="KW-0472">Membrane</keyword>